<comment type="similarity">
    <text evidence="1">Belongs to the arrestin family.</text>
</comment>
<dbReference type="InterPro" id="IPR014756">
    <property type="entry name" value="Ig_E-set"/>
</dbReference>
<dbReference type="GO" id="GO:0016028">
    <property type="term" value="C:rhabdomere"/>
    <property type="evidence" value="ECO:0007669"/>
    <property type="project" value="UniProtKB-ARBA"/>
</dbReference>
<evidence type="ECO:0000256" key="5">
    <source>
        <dbReference type="ARBA" id="ARBA00077742"/>
    </source>
</evidence>
<keyword evidence="3" id="KW-0844">Vision</keyword>
<dbReference type="PANTHER" id="PTHR11792">
    <property type="entry name" value="ARRESTIN"/>
    <property type="match status" value="1"/>
</dbReference>
<feature type="domain" description="Arrestin C-terminal-like" evidence="8">
    <location>
        <begin position="191"/>
        <end position="348"/>
    </location>
</feature>
<dbReference type="GO" id="GO:0001664">
    <property type="term" value="F:G protein-coupled receptor binding"/>
    <property type="evidence" value="ECO:0007669"/>
    <property type="project" value="TreeGrafter"/>
</dbReference>
<dbReference type="Pfam" id="PF02752">
    <property type="entry name" value="Arrestin_C"/>
    <property type="match status" value="1"/>
</dbReference>
<dbReference type="InterPro" id="IPR014752">
    <property type="entry name" value="Arrestin-like_C"/>
</dbReference>
<dbReference type="AlphaFoldDB" id="A0A8S1CPF1"/>
<dbReference type="GO" id="GO:0045494">
    <property type="term" value="P:photoreceptor cell maintenance"/>
    <property type="evidence" value="ECO:0007669"/>
    <property type="project" value="UniProtKB-ARBA"/>
</dbReference>
<dbReference type="InterPro" id="IPR000698">
    <property type="entry name" value="Arrestin"/>
</dbReference>
<dbReference type="Gene3D" id="2.60.40.640">
    <property type="match status" value="1"/>
</dbReference>
<protein>
    <recommendedName>
        <fullName evidence="4">Phosrestin-2</fullName>
    </recommendedName>
    <alternativeName>
        <fullName evidence="6">Arrestin-1</fullName>
    </alternativeName>
    <alternativeName>
        <fullName evidence="7">Arrestin-A</fullName>
    </alternativeName>
    <alternativeName>
        <fullName evidence="5">Phosrestin II</fullName>
    </alternativeName>
</protein>
<evidence type="ECO:0000256" key="1">
    <source>
        <dbReference type="ARBA" id="ARBA00005298"/>
    </source>
</evidence>
<evidence type="ECO:0000256" key="2">
    <source>
        <dbReference type="ARBA" id="ARBA00022606"/>
    </source>
</evidence>
<dbReference type="InterPro" id="IPR014753">
    <property type="entry name" value="Arrestin_N"/>
</dbReference>
<dbReference type="GO" id="GO:0005737">
    <property type="term" value="C:cytoplasm"/>
    <property type="evidence" value="ECO:0007669"/>
    <property type="project" value="TreeGrafter"/>
</dbReference>
<keyword evidence="10" id="KW-1185">Reference proteome</keyword>
<comment type="caution">
    <text evidence="9">The sequence shown here is derived from an EMBL/GenBank/DDBJ whole genome shotgun (WGS) entry which is preliminary data.</text>
</comment>
<dbReference type="Proteomes" id="UP000494165">
    <property type="component" value="Unassembled WGS sequence"/>
</dbReference>
<keyword evidence="2" id="KW-0716">Sensory transduction</keyword>
<proteinExistence type="inferred from homology"/>
<accession>A0A8S1CPF1</accession>
<dbReference type="InterPro" id="IPR017864">
    <property type="entry name" value="Arrestin_CS"/>
</dbReference>
<name>A0A8S1CPF1_9INSE</name>
<reference evidence="9 10" key="1">
    <citation type="submission" date="2020-04" db="EMBL/GenBank/DDBJ databases">
        <authorList>
            <person name="Alioto T."/>
            <person name="Alioto T."/>
            <person name="Gomez Garrido J."/>
        </authorList>
    </citation>
    <scope>NUCLEOTIDE SEQUENCE [LARGE SCALE GENOMIC DNA]</scope>
</reference>
<organism evidence="9 10">
    <name type="scientific">Cloeon dipterum</name>
    <dbReference type="NCBI Taxonomy" id="197152"/>
    <lineage>
        <taxon>Eukaryota</taxon>
        <taxon>Metazoa</taxon>
        <taxon>Ecdysozoa</taxon>
        <taxon>Arthropoda</taxon>
        <taxon>Hexapoda</taxon>
        <taxon>Insecta</taxon>
        <taxon>Pterygota</taxon>
        <taxon>Palaeoptera</taxon>
        <taxon>Ephemeroptera</taxon>
        <taxon>Pisciforma</taxon>
        <taxon>Baetidae</taxon>
        <taxon>Cloeon</taxon>
    </lineage>
</organism>
<evidence type="ECO:0000256" key="4">
    <source>
        <dbReference type="ARBA" id="ARBA00074707"/>
    </source>
</evidence>
<dbReference type="GO" id="GO:0016060">
    <property type="term" value="P:negative regulation of phospholipase C-activating phototransduction signaling pathway"/>
    <property type="evidence" value="ECO:0007669"/>
    <property type="project" value="UniProtKB-ARBA"/>
</dbReference>
<dbReference type="SUPFAM" id="SSF81296">
    <property type="entry name" value="E set domains"/>
    <property type="match status" value="2"/>
</dbReference>
<sequence>MVFNFKVFKKCSPNGKITVYLGKRDFVDHVSGVEPIDGVVLLDSEYLNGRKVYGQVVCSFRYGREEDEVMGLNFQKDLFFANEQIYPATKKDENLTKLQERLIKKLGSNAFPFTFQLPTTAPGSITLQPGAEDAGQPCGVNYYVKIFSGESDTDRSHKRSTVALGIRKIQYAPSKMGRQPCTVVRKDFMLSPGELELEVTLDKQLYHHDEKIAVNICIRNHSNKLVKKIKAMVQQGVDISVFQNGQFRSTVAEMETAEGCPVQPGSSLSKVIFLKPTLSSNKDRRGIALDGQLKHESTNLASTTLLPSQDTDAFGIVVSYTVKVKLYLGALSGELAAELPFVLMHPKPTGKSVCRADSTADVETFHQESVDCPETIPE</sequence>
<evidence type="ECO:0000313" key="10">
    <source>
        <dbReference type="Proteomes" id="UP000494165"/>
    </source>
</evidence>
<dbReference type="SMART" id="SM01017">
    <property type="entry name" value="Arrestin_C"/>
    <property type="match status" value="1"/>
</dbReference>
<gene>
    <name evidence="9" type="ORF">CLODIP_2_CD10150</name>
</gene>
<dbReference type="GO" id="GO:0007601">
    <property type="term" value="P:visual perception"/>
    <property type="evidence" value="ECO:0007669"/>
    <property type="project" value="UniProtKB-KW"/>
</dbReference>
<evidence type="ECO:0000256" key="7">
    <source>
        <dbReference type="ARBA" id="ARBA00080330"/>
    </source>
</evidence>
<evidence type="ECO:0000259" key="8">
    <source>
        <dbReference type="SMART" id="SM01017"/>
    </source>
</evidence>
<dbReference type="GO" id="GO:0007608">
    <property type="term" value="P:sensory perception of smell"/>
    <property type="evidence" value="ECO:0007669"/>
    <property type="project" value="UniProtKB-ARBA"/>
</dbReference>
<evidence type="ECO:0000256" key="3">
    <source>
        <dbReference type="ARBA" id="ARBA00023305"/>
    </source>
</evidence>
<evidence type="ECO:0000313" key="9">
    <source>
        <dbReference type="EMBL" id="CAB3372345.1"/>
    </source>
</evidence>
<dbReference type="InterPro" id="IPR011022">
    <property type="entry name" value="Arrestin_C-like"/>
</dbReference>
<dbReference type="InterPro" id="IPR011021">
    <property type="entry name" value="Arrestin-like_N"/>
</dbReference>
<dbReference type="OrthoDB" id="298939at2759"/>
<dbReference type="PRINTS" id="PR00309">
    <property type="entry name" value="ARRESTIN"/>
</dbReference>
<dbReference type="GO" id="GO:0002031">
    <property type="term" value="P:G protein-coupled receptor internalization"/>
    <property type="evidence" value="ECO:0007669"/>
    <property type="project" value="TreeGrafter"/>
</dbReference>
<dbReference type="GO" id="GO:0007165">
    <property type="term" value="P:signal transduction"/>
    <property type="evidence" value="ECO:0007669"/>
    <property type="project" value="InterPro"/>
</dbReference>
<dbReference type="Gene3D" id="2.60.40.840">
    <property type="match status" value="1"/>
</dbReference>
<dbReference type="EMBL" id="CADEPI010000072">
    <property type="protein sequence ID" value="CAB3372345.1"/>
    <property type="molecule type" value="Genomic_DNA"/>
</dbReference>
<evidence type="ECO:0000256" key="6">
    <source>
        <dbReference type="ARBA" id="ARBA00080325"/>
    </source>
</evidence>
<dbReference type="PROSITE" id="PS00295">
    <property type="entry name" value="ARRESTINS"/>
    <property type="match status" value="1"/>
</dbReference>
<dbReference type="FunFam" id="2.60.40.840:FF:000002">
    <property type="entry name" value="Arrestin 3"/>
    <property type="match status" value="1"/>
</dbReference>
<dbReference type="FunFam" id="2.60.40.640:FF:000022">
    <property type="entry name" value="Arrestin 1"/>
    <property type="match status" value="1"/>
</dbReference>
<dbReference type="PANTHER" id="PTHR11792:SF16">
    <property type="entry name" value="PHOSRESTIN-2"/>
    <property type="match status" value="1"/>
</dbReference>
<dbReference type="Pfam" id="PF00339">
    <property type="entry name" value="Arrestin_N"/>
    <property type="match status" value="1"/>
</dbReference>